<dbReference type="Proteomes" id="UP001153709">
    <property type="component" value="Chromosome 7"/>
</dbReference>
<dbReference type="InterPro" id="IPR001254">
    <property type="entry name" value="Trypsin_dom"/>
</dbReference>
<gene>
    <name evidence="11" type="ORF">DIABBA_LOCUS11302</name>
</gene>
<feature type="region of interest" description="Disordered" evidence="9">
    <location>
        <begin position="529"/>
        <end position="553"/>
    </location>
</feature>
<comment type="catalytic activity">
    <reaction evidence="1">
        <text>Preferential cleavage: Arg-|-Xaa, Lys-|-Xaa.</text>
        <dbReference type="EC" id="3.4.21.10"/>
    </reaction>
</comment>
<dbReference type="SMART" id="SM00020">
    <property type="entry name" value="Tryp_SPc"/>
    <property type="match status" value="1"/>
</dbReference>
<evidence type="ECO:0000256" key="4">
    <source>
        <dbReference type="ARBA" id="ARBA00022670"/>
    </source>
</evidence>
<evidence type="ECO:0000256" key="5">
    <source>
        <dbReference type="ARBA" id="ARBA00022801"/>
    </source>
</evidence>
<organism evidence="11 12">
    <name type="scientific">Diabrotica balteata</name>
    <name type="common">Banded cucumber beetle</name>
    <dbReference type="NCBI Taxonomy" id="107213"/>
    <lineage>
        <taxon>Eukaryota</taxon>
        <taxon>Metazoa</taxon>
        <taxon>Ecdysozoa</taxon>
        <taxon>Arthropoda</taxon>
        <taxon>Hexapoda</taxon>
        <taxon>Insecta</taxon>
        <taxon>Pterygota</taxon>
        <taxon>Neoptera</taxon>
        <taxon>Endopterygota</taxon>
        <taxon>Coleoptera</taxon>
        <taxon>Polyphaga</taxon>
        <taxon>Cucujiformia</taxon>
        <taxon>Chrysomeloidea</taxon>
        <taxon>Chrysomelidae</taxon>
        <taxon>Galerucinae</taxon>
        <taxon>Diabroticina</taxon>
        <taxon>Diabroticites</taxon>
        <taxon>Diabrotica</taxon>
    </lineage>
</organism>
<feature type="compositionally biased region" description="Polar residues" evidence="9">
    <location>
        <begin position="683"/>
        <end position="696"/>
    </location>
</feature>
<dbReference type="PROSITE" id="PS00135">
    <property type="entry name" value="TRYPSIN_SER"/>
    <property type="match status" value="1"/>
</dbReference>
<dbReference type="EMBL" id="OU898282">
    <property type="protein sequence ID" value="CAG9838407.1"/>
    <property type="molecule type" value="Genomic_DNA"/>
</dbReference>
<evidence type="ECO:0000313" key="12">
    <source>
        <dbReference type="Proteomes" id="UP001153709"/>
    </source>
</evidence>
<dbReference type="GO" id="GO:0004252">
    <property type="term" value="F:serine-type endopeptidase activity"/>
    <property type="evidence" value="ECO:0007669"/>
    <property type="project" value="InterPro"/>
</dbReference>
<keyword evidence="6 8" id="KW-0720">Serine protease</keyword>
<evidence type="ECO:0000256" key="3">
    <source>
        <dbReference type="ARBA" id="ARBA00017161"/>
    </source>
</evidence>
<dbReference type="InterPro" id="IPR001314">
    <property type="entry name" value="Peptidase_S1A"/>
</dbReference>
<dbReference type="InterPro" id="IPR033116">
    <property type="entry name" value="TRYPSIN_SER"/>
</dbReference>
<dbReference type="OrthoDB" id="93664at2759"/>
<dbReference type="CDD" id="cd00190">
    <property type="entry name" value="Tryp_SPc"/>
    <property type="match status" value="1"/>
</dbReference>
<keyword evidence="7" id="KW-1015">Disulfide bond</keyword>
<evidence type="ECO:0000256" key="9">
    <source>
        <dbReference type="SAM" id="MobiDB-lite"/>
    </source>
</evidence>
<keyword evidence="12" id="KW-1185">Reference proteome</keyword>
<dbReference type="GO" id="GO:0006508">
    <property type="term" value="P:proteolysis"/>
    <property type="evidence" value="ECO:0007669"/>
    <property type="project" value="UniProtKB-KW"/>
</dbReference>
<dbReference type="Gene3D" id="2.40.10.10">
    <property type="entry name" value="Trypsin-like serine proteases"/>
    <property type="match status" value="1"/>
</dbReference>
<evidence type="ECO:0000256" key="1">
    <source>
        <dbReference type="ARBA" id="ARBA00001656"/>
    </source>
</evidence>
<name>A0A9N9T4D9_DIABA</name>
<dbReference type="AlphaFoldDB" id="A0A9N9T4D9"/>
<evidence type="ECO:0000259" key="10">
    <source>
        <dbReference type="PROSITE" id="PS50240"/>
    </source>
</evidence>
<dbReference type="Pfam" id="PF00089">
    <property type="entry name" value="Trypsin"/>
    <property type="match status" value="1"/>
</dbReference>
<dbReference type="PROSITE" id="PS50240">
    <property type="entry name" value="TRYPSIN_DOM"/>
    <property type="match status" value="1"/>
</dbReference>
<dbReference type="EC" id="3.4.21.10" evidence="2"/>
<dbReference type="PANTHER" id="PTHR24252:SF8">
    <property type="entry name" value="ACROSIN"/>
    <property type="match status" value="1"/>
</dbReference>
<dbReference type="FunFam" id="2.40.10.10:FF:000006">
    <property type="entry name" value="Serine proteinase stubble"/>
    <property type="match status" value="1"/>
</dbReference>
<dbReference type="PANTHER" id="PTHR24252">
    <property type="entry name" value="ACROSIN-RELATED"/>
    <property type="match status" value="1"/>
</dbReference>
<feature type="domain" description="Peptidase S1" evidence="10">
    <location>
        <begin position="761"/>
        <end position="996"/>
    </location>
</feature>
<evidence type="ECO:0000256" key="8">
    <source>
        <dbReference type="RuleBase" id="RU363034"/>
    </source>
</evidence>
<keyword evidence="5 8" id="KW-0378">Hydrolase</keyword>
<feature type="region of interest" description="Disordered" evidence="9">
    <location>
        <begin position="360"/>
        <end position="385"/>
    </location>
</feature>
<accession>A0A9N9T4D9</accession>
<feature type="region of interest" description="Disordered" evidence="9">
    <location>
        <begin position="683"/>
        <end position="704"/>
    </location>
</feature>
<dbReference type="InterPro" id="IPR018114">
    <property type="entry name" value="TRYPSIN_HIS"/>
</dbReference>
<evidence type="ECO:0000256" key="6">
    <source>
        <dbReference type="ARBA" id="ARBA00022825"/>
    </source>
</evidence>
<evidence type="ECO:0000256" key="2">
    <source>
        <dbReference type="ARBA" id="ARBA00012050"/>
    </source>
</evidence>
<protein>
    <recommendedName>
        <fullName evidence="3">Acrosin</fullName>
        <ecNumber evidence="2">3.4.21.10</ecNumber>
    </recommendedName>
</protein>
<proteinExistence type="predicted"/>
<reference evidence="11" key="1">
    <citation type="submission" date="2022-01" db="EMBL/GenBank/DDBJ databases">
        <authorList>
            <person name="King R."/>
        </authorList>
    </citation>
    <scope>NUCLEOTIDE SEQUENCE</scope>
</reference>
<dbReference type="InterPro" id="IPR009003">
    <property type="entry name" value="Peptidase_S1_PA"/>
</dbReference>
<keyword evidence="4 8" id="KW-0645">Protease</keyword>
<feature type="region of interest" description="Disordered" evidence="9">
    <location>
        <begin position="413"/>
        <end position="432"/>
    </location>
</feature>
<sequence>MFADSCGGQYKNLTIIQFFYYVTATLKRFDTVTINYQCMAIPLWNRAKHGLNPKSAKAKTPDDWREVIEAVRIKPQPFVVVSCARKLFGGYRITPRYCKPSRPPAEPLGGPNICMFNHECRQKNGLVVGACMDGFLFGACCQLPPGVSVGEFVEEEGVSPYIVENGISTRRPITTPLDITSLGVSQIAESLLRPGVLPTAMDNEVVQVSSNQHFSTAGVTHPEAPDTLLVNHLENEIDPDYFRPTSQPIDEKRTTLKNDDYQNTPIIAISISNAPLEYTTISGFSKPIFRPKPIKPNDNNYVRIPTINHNAPKPNKTQEYDSIVNILQVINGNTTRRPTLATRIPPSEVVITSRKPPSTSYVFSTTLPPRRTQPTKKKSTTKSTNIPNSSFFTSTKTTYAYSPTAFVTSIKPPSTSYVYSSTPPRRPPQSTMTSHIVGPTFSVSSRPVSSTFSTPAPTIIVLGPVTDEISSEFTKPSTYQQQQYPVTLQRPTALPQRKPPTGKPVHHVTINQHVTQNIYSTTERPLLNSFGSSERPSPTILITPKPSSSFRPQDYSDTIEVGTIPSAPDDDNINFPPVRNPNLNMSNIHPLSENDITTPVFIEDEALNANVESFVNKIIEGLQEPFHGLKDVVYNRRNSTILSVGTTTKSTTKKPLKQGNVTKKPVITTLRPAATTLRPVNTRLTTSSRPGTTTKRPGNRKTTPIVTTKKPITTIKKTKPTKKPLTTTPTFIDHSTDNVVIDSEDYRTQCGIRPLVRAAKIVGGKGAQFGEFPWQVLVRESTWLGLFTKNKCGGVLISHKYVMTAAHCQPGFLASLVAVFGEFDISGDLEKKRPISRNVKRVIVHRQYDAQTFENDLALLELEQPVQFDQHIHNEDFVGRMATVTGWGRLKYGGGVPSVLQEVQVPIMENPVCQEMFRTAGHSKVILDSFLCAGYANGQKDSCEGDSGGPLVLQRPDGRYQLAGTVSHGIKCAAPYLPGVYMRTQFFKPWITSITGVTAP</sequence>
<evidence type="ECO:0000256" key="7">
    <source>
        <dbReference type="ARBA" id="ARBA00023157"/>
    </source>
</evidence>
<dbReference type="SUPFAM" id="SSF50494">
    <property type="entry name" value="Trypsin-like serine proteases"/>
    <property type="match status" value="1"/>
</dbReference>
<dbReference type="InterPro" id="IPR043504">
    <property type="entry name" value="Peptidase_S1_PA_chymotrypsin"/>
</dbReference>
<evidence type="ECO:0000313" key="11">
    <source>
        <dbReference type="EMBL" id="CAG9838407.1"/>
    </source>
</evidence>
<dbReference type="PRINTS" id="PR00722">
    <property type="entry name" value="CHYMOTRYPSIN"/>
</dbReference>
<dbReference type="PROSITE" id="PS00134">
    <property type="entry name" value="TRYPSIN_HIS"/>
    <property type="match status" value="1"/>
</dbReference>